<feature type="non-terminal residue" evidence="2">
    <location>
        <position position="75"/>
    </location>
</feature>
<evidence type="ECO:0000313" key="2">
    <source>
        <dbReference type="EMBL" id="KIH44518.1"/>
    </source>
</evidence>
<feature type="region of interest" description="Disordered" evidence="1">
    <location>
        <begin position="38"/>
        <end position="59"/>
    </location>
</feature>
<sequence>MRALGPEYTVKIWEIYAGRSSDDCIRRSSSEIIGGIVLPSQSSSDKRRGSGMSNSSASLHIHETRMTFEAMVHDQ</sequence>
<organism evidence="2 3">
    <name type="scientific">Ancylostoma duodenale</name>
    <dbReference type="NCBI Taxonomy" id="51022"/>
    <lineage>
        <taxon>Eukaryota</taxon>
        <taxon>Metazoa</taxon>
        <taxon>Ecdysozoa</taxon>
        <taxon>Nematoda</taxon>
        <taxon>Chromadorea</taxon>
        <taxon>Rhabditida</taxon>
        <taxon>Rhabditina</taxon>
        <taxon>Rhabditomorpha</taxon>
        <taxon>Strongyloidea</taxon>
        <taxon>Ancylostomatidae</taxon>
        <taxon>Ancylostomatinae</taxon>
        <taxon>Ancylostoma</taxon>
    </lineage>
</organism>
<evidence type="ECO:0000256" key="1">
    <source>
        <dbReference type="SAM" id="MobiDB-lite"/>
    </source>
</evidence>
<dbReference type="EMBL" id="KN777196">
    <property type="protein sequence ID" value="KIH44518.1"/>
    <property type="molecule type" value="Genomic_DNA"/>
</dbReference>
<dbReference type="Proteomes" id="UP000054047">
    <property type="component" value="Unassembled WGS sequence"/>
</dbReference>
<proteinExistence type="predicted"/>
<name>A0A0C2BL68_9BILA</name>
<dbReference type="AlphaFoldDB" id="A0A0C2BL68"/>
<keyword evidence="3" id="KW-1185">Reference proteome</keyword>
<protein>
    <submittedName>
        <fullName evidence="2">Uncharacterized protein</fullName>
    </submittedName>
</protein>
<reference evidence="2 3" key="1">
    <citation type="submission" date="2013-12" db="EMBL/GenBank/DDBJ databases">
        <title>Draft genome of the parsitic nematode Ancylostoma duodenale.</title>
        <authorList>
            <person name="Mitreva M."/>
        </authorList>
    </citation>
    <scope>NUCLEOTIDE SEQUENCE [LARGE SCALE GENOMIC DNA]</scope>
    <source>
        <strain evidence="2 3">Zhejiang</strain>
    </source>
</reference>
<gene>
    <name evidence="2" type="ORF">ANCDUO_25456</name>
</gene>
<evidence type="ECO:0000313" key="3">
    <source>
        <dbReference type="Proteomes" id="UP000054047"/>
    </source>
</evidence>
<accession>A0A0C2BL68</accession>